<accession>A0A024EKS0</accession>
<evidence type="ECO:0000313" key="2">
    <source>
        <dbReference type="Proteomes" id="UP000026913"/>
    </source>
</evidence>
<dbReference type="HOGENOM" id="CLU_3028973_0_0_6"/>
<dbReference type="EMBL" id="CP005961">
    <property type="protein sequence ID" value="AHZ73392.1"/>
    <property type="molecule type" value="Genomic_DNA"/>
</dbReference>
<protein>
    <submittedName>
        <fullName evidence="1">Uncharacterized protein</fullName>
    </submittedName>
</protein>
<organism evidence="1 2">
    <name type="scientific">Pseudomonas mandelii JR-1</name>
    <dbReference type="NCBI Taxonomy" id="1147786"/>
    <lineage>
        <taxon>Bacteria</taxon>
        <taxon>Pseudomonadati</taxon>
        <taxon>Pseudomonadota</taxon>
        <taxon>Gammaproteobacteria</taxon>
        <taxon>Pseudomonadales</taxon>
        <taxon>Pseudomonadaceae</taxon>
        <taxon>Pseudomonas</taxon>
    </lineage>
</organism>
<keyword evidence="1" id="KW-0614">Plasmid</keyword>
<sequence>MATKFKVFLKDARQLLNSCRESELIDVPPLFQPEESRCILCLDWKLSTKVIWREY</sequence>
<evidence type="ECO:0000313" key="1">
    <source>
        <dbReference type="EMBL" id="AHZ73392.1"/>
    </source>
</evidence>
<dbReference type="KEGG" id="pman:OU5_P0140"/>
<dbReference type="AlphaFoldDB" id="A0A024EKS0"/>
<gene>
    <name evidence="1" type="ORF">OU5_P0140</name>
</gene>
<reference evidence="1 2" key="1">
    <citation type="journal article" date="2012" name="J. Bacteriol.">
        <title>Genome sequence of cold-adapted Pseudomonas mandelii strain JR-1.</title>
        <authorList>
            <person name="Jang S.H."/>
            <person name="Kim J."/>
            <person name="Kim J."/>
            <person name="Hong S."/>
            <person name="Lee C."/>
        </authorList>
    </citation>
    <scope>NUCLEOTIDE SEQUENCE [LARGE SCALE GENOMIC DNA]</scope>
    <source>
        <strain evidence="1 2">JR-1</strain>
        <plasmid evidence="2">Plasmid</plasmid>
    </source>
</reference>
<proteinExistence type="predicted"/>
<name>A0A024EKS0_9PSED</name>
<dbReference type="Proteomes" id="UP000026913">
    <property type="component" value="Plasmid unnamed"/>
</dbReference>
<geneLocation type="plasmid" evidence="2"/>